<protein>
    <recommendedName>
        <fullName evidence="1">N-acetyltransferase domain-containing protein</fullName>
    </recommendedName>
</protein>
<dbReference type="EMBL" id="KL142367">
    <property type="protein sequence ID" value="KDR85588.1"/>
    <property type="molecule type" value="Genomic_DNA"/>
</dbReference>
<dbReference type="Proteomes" id="UP000027222">
    <property type="component" value="Unassembled WGS sequence"/>
</dbReference>
<feature type="domain" description="N-acetyltransferase" evidence="1">
    <location>
        <begin position="28"/>
        <end position="210"/>
    </location>
</feature>
<reference evidence="3" key="1">
    <citation type="journal article" date="2014" name="Proc. Natl. Acad. Sci. U.S.A.">
        <title>Extensive sampling of basidiomycete genomes demonstrates inadequacy of the white-rot/brown-rot paradigm for wood decay fungi.</title>
        <authorList>
            <person name="Riley R."/>
            <person name="Salamov A.A."/>
            <person name="Brown D.W."/>
            <person name="Nagy L.G."/>
            <person name="Floudas D."/>
            <person name="Held B.W."/>
            <person name="Levasseur A."/>
            <person name="Lombard V."/>
            <person name="Morin E."/>
            <person name="Otillar R."/>
            <person name="Lindquist E.A."/>
            <person name="Sun H."/>
            <person name="LaButti K.M."/>
            <person name="Schmutz J."/>
            <person name="Jabbour D."/>
            <person name="Luo H."/>
            <person name="Baker S.E."/>
            <person name="Pisabarro A.G."/>
            <person name="Walton J.D."/>
            <person name="Blanchette R.A."/>
            <person name="Henrissat B."/>
            <person name="Martin F."/>
            <person name="Cullen D."/>
            <person name="Hibbett D.S."/>
            <person name="Grigoriev I.V."/>
        </authorList>
    </citation>
    <scope>NUCLEOTIDE SEQUENCE [LARGE SCALE GENOMIC DNA]</scope>
    <source>
        <strain evidence="3">CBS 339.88</strain>
    </source>
</reference>
<dbReference type="Gene3D" id="3.40.630.30">
    <property type="match status" value="1"/>
</dbReference>
<dbReference type="OrthoDB" id="630895at2759"/>
<evidence type="ECO:0000313" key="2">
    <source>
        <dbReference type="EMBL" id="KDR85588.1"/>
    </source>
</evidence>
<dbReference type="SUPFAM" id="SSF55729">
    <property type="entry name" value="Acyl-CoA N-acyltransferases (Nat)"/>
    <property type="match status" value="1"/>
</dbReference>
<dbReference type="HOGENOM" id="CLU_073647_1_0_1"/>
<dbReference type="GO" id="GO:0016747">
    <property type="term" value="F:acyltransferase activity, transferring groups other than amino-acyl groups"/>
    <property type="evidence" value="ECO:0007669"/>
    <property type="project" value="InterPro"/>
</dbReference>
<evidence type="ECO:0000313" key="3">
    <source>
        <dbReference type="Proteomes" id="UP000027222"/>
    </source>
</evidence>
<gene>
    <name evidence="2" type="ORF">GALMADRAFT_218684</name>
</gene>
<dbReference type="AlphaFoldDB" id="A0A067U2G5"/>
<sequence length="250" mass="28443">MIPNQLYPLEVNPQTQEPFLRLRKHKNVILTPMRWEDAPHFIPIFNDPRVYEWLLSPPIPYSLKDAEDWLRERKPQSDAILQELKDAQGSDVLKIVDGAPVCFIREVQEDDTEIFLGCLDVCQCFDAKLIGTDICAGNLGAKLDVGDPKIIWSIGDYLAPSHHRRGIMTDAIDTLLHDWAIPRMNVRHVLVGAFIGNHGSVRVFEKNGFNMARTIEEYSIVRGKMRGMHVLEWKLVNDGNVVSSSFAFGH</sequence>
<organism evidence="2 3">
    <name type="scientific">Galerina marginata (strain CBS 339.88)</name>
    <dbReference type="NCBI Taxonomy" id="685588"/>
    <lineage>
        <taxon>Eukaryota</taxon>
        <taxon>Fungi</taxon>
        <taxon>Dikarya</taxon>
        <taxon>Basidiomycota</taxon>
        <taxon>Agaricomycotina</taxon>
        <taxon>Agaricomycetes</taxon>
        <taxon>Agaricomycetidae</taxon>
        <taxon>Agaricales</taxon>
        <taxon>Agaricineae</taxon>
        <taxon>Strophariaceae</taxon>
        <taxon>Galerina</taxon>
    </lineage>
</organism>
<dbReference type="InterPro" id="IPR016181">
    <property type="entry name" value="Acyl_CoA_acyltransferase"/>
</dbReference>
<accession>A0A067U2G5</accession>
<dbReference type="STRING" id="685588.A0A067U2G5"/>
<name>A0A067U2G5_GALM3</name>
<proteinExistence type="predicted"/>
<dbReference type="InterPro" id="IPR000182">
    <property type="entry name" value="GNAT_dom"/>
</dbReference>
<keyword evidence="3" id="KW-1185">Reference proteome</keyword>
<dbReference type="PANTHER" id="PTHR43328:SF1">
    <property type="entry name" value="N-ACETYLTRANSFERASE DOMAIN-CONTAINING PROTEIN"/>
    <property type="match status" value="1"/>
</dbReference>
<dbReference type="PANTHER" id="PTHR43328">
    <property type="entry name" value="ACETYLTRANSFERASE-RELATED"/>
    <property type="match status" value="1"/>
</dbReference>
<evidence type="ECO:0000259" key="1">
    <source>
        <dbReference type="Pfam" id="PF13302"/>
    </source>
</evidence>
<dbReference type="Pfam" id="PF13302">
    <property type="entry name" value="Acetyltransf_3"/>
    <property type="match status" value="1"/>
</dbReference>